<reference evidence="2 3" key="1">
    <citation type="submission" date="2020-02" db="EMBL/GenBank/DDBJ databases">
        <title>Genome sequence of strain AETb3-4.</title>
        <authorList>
            <person name="Gao J."/>
            <person name="Zhang X."/>
        </authorList>
    </citation>
    <scope>NUCLEOTIDE SEQUENCE [LARGE SCALE GENOMIC DNA]</scope>
    <source>
        <strain evidence="2 3">AETb3-4</strain>
    </source>
</reference>
<organism evidence="2 3">
    <name type="scientific">Arthrobacter wenxiniae</name>
    <dbReference type="NCBI Taxonomy" id="2713570"/>
    <lineage>
        <taxon>Bacteria</taxon>
        <taxon>Bacillati</taxon>
        <taxon>Actinomycetota</taxon>
        <taxon>Actinomycetes</taxon>
        <taxon>Micrococcales</taxon>
        <taxon>Micrococcaceae</taxon>
        <taxon>Arthrobacter</taxon>
    </lineage>
</organism>
<dbReference type="RefSeq" id="WP_176635067.1">
    <property type="nucleotide sequence ID" value="NZ_JAAMFM010000013.1"/>
</dbReference>
<dbReference type="Proteomes" id="UP000543556">
    <property type="component" value="Unassembled WGS sequence"/>
</dbReference>
<evidence type="ECO:0000313" key="2">
    <source>
        <dbReference type="EMBL" id="NVM95346.1"/>
    </source>
</evidence>
<feature type="compositionally biased region" description="Basic and acidic residues" evidence="1">
    <location>
        <begin position="101"/>
        <end position="112"/>
    </location>
</feature>
<dbReference type="InterPro" id="IPR019933">
    <property type="entry name" value="DivIVA_domain"/>
</dbReference>
<dbReference type="Gene3D" id="6.10.250.660">
    <property type="match status" value="1"/>
</dbReference>
<sequence>MSYFLIFLAVMLAAAVAVYVVGLRRPDGDVYADGLQAPVASLPPVLLPPAPAPDDVDKVRFGLGLRGYRMDQVDQVLDRLRDELSARDARIAELEAPAAGLKHDGATPDRGHLAKASSGTAAERGCTAQGGGTAQGDTSGVEPGKEA</sequence>
<accession>A0A7Y7IH15</accession>
<evidence type="ECO:0000313" key="3">
    <source>
        <dbReference type="Proteomes" id="UP000543556"/>
    </source>
</evidence>
<evidence type="ECO:0000256" key="1">
    <source>
        <dbReference type="SAM" id="MobiDB-lite"/>
    </source>
</evidence>
<comment type="caution">
    <text evidence="2">The sequence shown here is derived from an EMBL/GenBank/DDBJ whole genome shotgun (WGS) entry which is preliminary data.</text>
</comment>
<dbReference type="EMBL" id="JAAMFM010000013">
    <property type="protein sequence ID" value="NVM95346.1"/>
    <property type="molecule type" value="Genomic_DNA"/>
</dbReference>
<keyword evidence="3" id="KW-1185">Reference proteome</keyword>
<protein>
    <submittedName>
        <fullName evidence="2">DivIVA domain-containing protein</fullName>
    </submittedName>
</protein>
<dbReference type="NCBIfam" id="TIGR03544">
    <property type="entry name" value="DivI1A_domain"/>
    <property type="match status" value="1"/>
</dbReference>
<proteinExistence type="predicted"/>
<feature type="region of interest" description="Disordered" evidence="1">
    <location>
        <begin position="98"/>
        <end position="147"/>
    </location>
</feature>
<dbReference type="AlphaFoldDB" id="A0A7Y7IH15"/>
<name>A0A7Y7IH15_9MICC</name>
<gene>
    <name evidence="2" type="ORF">G6034_10550</name>
</gene>